<protein>
    <recommendedName>
        <fullName evidence="4">XRE family transcriptional regulator</fullName>
    </recommendedName>
</protein>
<evidence type="ECO:0000256" key="1">
    <source>
        <dbReference type="SAM" id="MobiDB-lite"/>
    </source>
</evidence>
<keyword evidence="3" id="KW-1185">Reference proteome</keyword>
<proteinExistence type="predicted"/>
<evidence type="ECO:0008006" key="4">
    <source>
        <dbReference type="Google" id="ProtNLM"/>
    </source>
</evidence>
<dbReference type="RefSeq" id="WP_282210148.1">
    <property type="nucleotide sequence ID" value="NZ_CP118247.1"/>
</dbReference>
<sequence length="71" mass="7429">MANAVGISPPAMINRIVHREATPTGAELARVAVLAQKVRTAIENSADPKTTDQPDPKPIVVSSGADVDRLV</sequence>
<dbReference type="Proteomes" id="UP001222118">
    <property type="component" value="Chromosome"/>
</dbReference>
<reference evidence="2 3" key="1">
    <citation type="submission" date="2023-02" db="EMBL/GenBank/DDBJ databases">
        <title>Devosia chondri sp. nov., isolated from the phycosphere of marine algae.</title>
        <authorList>
            <person name="Kim J.M."/>
            <person name="Lee J.K."/>
            <person name="Choi B.J."/>
            <person name="Bayburt H."/>
            <person name="Jeon C.O."/>
        </authorList>
    </citation>
    <scope>NUCLEOTIDE SEQUENCE [LARGE SCALE GENOMIC DNA]</scope>
    <source>
        <strain evidence="2 3">G2-5</strain>
    </source>
</reference>
<feature type="region of interest" description="Disordered" evidence="1">
    <location>
        <begin position="42"/>
        <end position="71"/>
    </location>
</feature>
<dbReference type="EMBL" id="CP118247">
    <property type="protein sequence ID" value="WDR04627.1"/>
    <property type="molecule type" value="Genomic_DNA"/>
</dbReference>
<evidence type="ECO:0000313" key="2">
    <source>
        <dbReference type="EMBL" id="WDR04627.1"/>
    </source>
</evidence>
<evidence type="ECO:0000313" key="3">
    <source>
        <dbReference type="Proteomes" id="UP001222118"/>
    </source>
</evidence>
<gene>
    <name evidence="2" type="ORF">PSQ90_09820</name>
</gene>
<accession>A0ABY7YTV7</accession>
<name>A0ABY7YTV7_9HYPH</name>
<organism evidence="2 3">
    <name type="scientific">Devosia rhodophyticola</name>
    <dbReference type="NCBI Taxonomy" id="3026423"/>
    <lineage>
        <taxon>Bacteria</taxon>
        <taxon>Pseudomonadati</taxon>
        <taxon>Pseudomonadota</taxon>
        <taxon>Alphaproteobacteria</taxon>
        <taxon>Hyphomicrobiales</taxon>
        <taxon>Devosiaceae</taxon>
        <taxon>Devosia</taxon>
    </lineage>
</organism>